<reference evidence="2" key="1">
    <citation type="submission" date="2022-01" db="EMBL/GenBank/DDBJ databases">
        <authorList>
            <person name="King R."/>
        </authorList>
    </citation>
    <scope>NUCLEOTIDE SEQUENCE</scope>
</reference>
<dbReference type="AlphaFoldDB" id="A0A9N9RIV8"/>
<accession>A0A9N9RIV8</accession>
<dbReference type="Proteomes" id="UP001153620">
    <property type="component" value="Chromosome 1"/>
</dbReference>
<evidence type="ECO:0000256" key="1">
    <source>
        <dbReference type="SAM" id="Coils"/>
    </source>
</evidence>
<organism evidence="2 3">
    <name type="scientific">Chironomus riparius</name>
    <dbReference type="NCBI Taxonomy" id="315576"/>
    <lineage>
        <taxon>Eukaryota</taxon>
        <taxon>Metazoa</taxon>
        <taxon>Ecdysozoa</taxon>
        <taxon>Arthropoda</taxon>
        <taxon>Hexapoda</taxon>
        <taxon>Insecta</taxon>
        <taxon>Pterygota</taxon>
        <taxon>Neoptera</taxon>
        <taxon>Endopterygota</taxon>
        <taxon>Diptera</taxon>
        <taxon>Nematocera</taxon>
        <taxon>Chironomoidea</taxon>
        <taxon>Chironomidae</taxon>
        <taxon>Chironominae</taxon>
        <taxon>Chironomus</taxon>
    </lineage>
</organism>
<dbReference type="EMBL" id="OU895877">
    <property type="protein sequence ID" value="CAG9798900.1"/>
    <property type="molecule type" value="Genomic_DNA"/>
</dbReference>
<reference evidence="2" key="2">
    <citation type="submission" date="2022-10" db="EMBL/GenBank/DDBJ databases">
        <authorList>
            <consortium name="ENA_rothamsted_submissions"/>
            <consortium name="culmorum"/>
            <person name="King R."/>
        </authorList>
    </citation>
    <scope>NUCLEOTIDE SEQUENCE</scope>
</reference>
<feature type="coiled-coil region" evidence="1">
    <location>
        <begin position="73"/>
        <end position="128"/>
    </location>
</feature>
<keyword evidence="1" id="KW-0175">Coiled coil</keyword>
<sequence length="315" mass="36616">MATKQQQQKNSETKVQTRAGKINANCEEHHQNENNFSSNEILEQLASIKESLKAINLVLECNTSEAKVTNQSIKKLQNDVTKIDANLSDMRREIDENNEKLEVMGKNMDCTEEKVENQQKTIEQQAKLIKCQQSIINSLQQRNKSTQISIHNIPSHLDKDQVNKSISNWSKLDFSHETIKSASLVKQKMKHTANYYINFYSDNIKDRFMGFIKSKQRDTSKKYVPILCEHIFDIPEDDPCRGIEINVRIVMSDMNKKIFNRAREVKSLFEFVWLDLDGYINVKEKKDSKAIRVTSIEQLEEEITNKQQQNDESLN</sequence>
<dbReference type="OrthoDB" id="7454255at2759"/>
<protein>
    <submittedName>
        <fullName evidence="2">Uncharacterized protein</fullName>
    </submittedName>
</protein>
<keyword evidence="3" id="KW-1185">Reference proteome</keyword>
<name>A0A9N9RIV8_9DIPT</name>
<evidence type="ECO:0000313" key="2">
    <source>
        <dbReference type="EMBL" id="CAG9798900.1"/>
    </source>
</evidence>
<proteinExistence type="predicted"/>
<gene>
    <name evidence="2" type="ORF">CHIRRI_LOCUS1875</name>
</gene>
<evidence type="ECO:0000313" key="3">
    <source>
        <dbReference type="Proteomes" id="UP001153620"/>
    </source>
</evidence>